<dbReference type="InterPro" id="IPR027038">
    <property type="entry name" value="RanGap"/>
</dbReference>
<evidence type="ECO:0000313" key="10">
    <source>
        <dbReference type="Proteomes" id="UP000654075"/>
    </source>
</evidence>
<proteinExistence type="inferred from homology"/>
<feature type="region of interest" description="Disordered" evidence="6">
    <location>
        <begin position="2037"/>
        <end position="2074"/>
    </location>
</feature>
<dbReference type="GO" id="GO:0005829">
    <property type="term" value="C:cytosol"/>
    <property type="evidence" value="ECO:0007669"/>
    <property type="project" value="TreeGrafter"/>
</dbReference>
<feature type="region of interest" description="Disordered" evidence="6">
    <location>
        <begin position="1392"/>
        <end position="1411"/>
    </location>
</feature>
<feature type="domain" description="EF-hand" evidence="8">
    <location>
        <begin position="332"/>
        <end position="367"/>
    </location>
</feature>
<dbReference type="Gene3D" id="1.10.510.10">
    <property type="entry name" value="Transferase(Phosphotransferase) domain 1"/>
    <property type="match status" value="1"/>
</dbReference>
<dbReference type="SMART" id="SM00220">
    <property type="entry name" value="S_TKc"/>
    <property type="match status" value="1"/>
</dbReference>
<dbReference type="InterPro" id="IPR002048">
    <property type="entry name" value="EF_hand_dom"/>
</dbReference>
<dbReference type="PROSITE" id="PS51450">
    <property type="entry name" value="LRR"/>
    <property type="match status" value="1"/>
</dbReference>
<evidence type="ECO:0008006" key="11">
    <source>
        <dbReference type="Google" id="ProtNLM"/>
    </source>
</evidence>
<dbReference type="OMA" id="FEHVMVR"/>
<accession>A0A813D705</accession>
<comment type="similarity">
    <text evidence="4">Belongs to the protein kinase superfamily. Ser/Thr protein kinase family. CDPK subfamily.</text>
</comment>
<feature type="region of interest" description="Disordered" evidence="6">
    <location>
        <begin position="100"/>
        <end position="203"/>
    </location>
</feature>
<dbReference type="PROSITE" id="PS50011">
    <property type="entry name" value="PROTEIN_KINASE_DOM"/>
    <property type="match status" value="1"/>
</dbReference>
<dbReference type="InterPro" id="IPR000719">
    <property type="entry name" value="Prot_kinase_dom"/>
</dbReference>
<feature type="coiled-coil region" evidence="5">
    <location>
        <begin position="746"/>
        <end position="773"/>
    </location>
</feature>
<dbReference type="InterPro" id="IPR018247">
    <property type="entry name" value="EF_Hand_1_Ca_BS"/>
</dbReference>
<evidence type="ECO:0000313" key="9">
    <source>
        <dbReference type="EMBL" id="CAE8583707.1"/>
    </source>
</evidence>
<evidence type="ECO:0000259" key="8">
    <source>
        <dbReference type="PROSITE" id="PS50222"/>
    </source>
</evidence>
<dbReference type="GO" id="GO:0048471">
    <property type="term" value="C:perinuclear region of cytoplasm"/>
    <property type="evidence" value="ECO:0007669"/>
    <property type="project" value="TreeGrafter"/>
</dbReference>
<dbReference type="Gene3D" id="3.80.10.10">
    <property type="entry name" value="Ribonuclease Inhibitor"/>
    <property type="match status" value="4"/>
</dbReference>
<dbReference type="GO" id="GO:0005634">
    <property type="term" value="C:nucleus"/>
    <property type="evidence" value="ECO:0007669"/>
    <property type="project" value="TreeGrafter"/>
</dbReference>
<dbReference type="PANTHER" id="PTHR24113:SF15">
    <property type="entry name" value="NACHT DOMAIN-CONTAINING PROTEIN"/>
    <property type="match status" value="1"/>
</dbReference>
<keyword evidence="5" id="KW-0175">Coiled coil</keyword>
<feature type="region of interest" description="Disordered" evidence="6">
    <location>
        <begin position="49"/>
        <end position="80"/>
    </location>
</feature>
<dbReference type="InterPro" id="IPR032675">
    <property type="entry name" value="LRR_dom_sf"/>
</dbReference>
<dbReference type="InterPro" id="IPR011992">
    <property type="entry name" value="EF-hand-dom_pair"/>
</dbReference>
<evidence type="ECO:0000256" key="3">
    <source>
        <dbReference type="ARBA" id="ARBA00022837"/>
    </source>
</evidence>
<feature type="compositionally biased region" description="Low complexity" evidence="6">
    <location>
        <begin position="2053"/>
        <end position="2064"/>
    </location>
</feature>
<dbReference type="OrthoDB" id="120976at2759"/>
<dbReference type="GO" id="GO:0005096">
    <property type="term" value="F:GTPase activator activity"/>
    <property type="evidence" value="ECO:0007669"/>
    <property type="project" value="UniProtKB-KW"/>
</dbReference>
<keyword evidence="2" id="KW-0677">Repeat</keyword>
<dbReference type="PANTHER" id="PTHR24113">
    <property type="entry name" value="RAN GTPASE-ACTIVATING PROTEIN 1"/>
    <property type="match status" value="1"/>
</dbReference>
<keyword evidence="3" id="KW-0106">Calcium</keyword>
<feature type="coiled-coil region" evidence="5">
    <location>
        <begin position="806"/>
        <end position="833"/>
    </location>
</feature>
<dbReference type="PROSITE" id="PS00018">
    <property type="entry name" value="EF_HAND_1"/>
    <property type="match status" value="1"/>
</dbReference>
<evidence type="ECO:0000256" key="6">
    <source>
        <dbReference type="SAM" id="MobiDB-lite"/>
    </source>
</evidence>
<feature type="domain" description="Protein kinase" evidence="7">
    <location>
        <begin position="892"/>
        <end position="1311"/>
    </location>
</feature>
<dbReference type="InterPro" id="IPR001611">
    <property type="entry name" value="Leu-rich_rpt"/>
</dbReference>
<protein>
    <recommendedName>
        <fullName evidence="11">Calmodulin</fullName>
    </recommendedName>
</protein>
<feature type="compositionally biased region" description="Low complexity" evidence="6">
    <location>
        <begin position="186"/>
        <end position="198"/>
    </location>
</feature>
<dbReference type="SUPFAM" id="SSF56112">
    <property type="entry name" value="Protein kinase-like (PK-like)"/>
    <property type="match status" value="1"/>
</dbReference>
<gene>
    <name evidence="9" type="ORF">PGLA1383_LOCUS2661</name>
</gene>
<organism evidence="9 10">
    <name type="scientific">Polarella glacialis</name>
    <name type="common">Dinoflagellate</name>
    <dbReference type="NCBI Taxonomy" id="89957"/>
    <lineage>
        <taxon>Eukaryota</taxon>
        <taxon>Sar</taxon>
        <taxon>Alveolata</taxon>
        <taxon>Dinophyceae</taxon>
        <taxon>Suessiales</taxon>
        <taxon>Suessiaceae</taxon>
        <taxon>Polarella</taxon>
    </lineage>
</organism>
<evidence type="ECO:0000259" key="7">
    <source>
        <dbReference type="PROSITE" id="PS50011"/>
    </source>
</evidence>
<dbReference type="EMBL" id="CAJNNV010000832">
    <property type="protein sequence ID" value="CAE8583707.1"/>
    <property type="molecule type" value="Genomic_DNA"/>
</dbReference>
<evidence type="ECO:0000256" key="2">
    <source>
        <dbReference type="ARBA" id="ARBA00022737"/>
    </source>
</evidence>
<reference evidence="9" key="1">
    <citation type="submission" date="2021-02" db="EMBL/GenBank/DDBJ databases">
        <authorList>
            <person name="Dougan E. K."/>
            <person name="Rhodes N."/>
            <person name="Thang M."/>
            <person name="Chan C."/>
        </authorList>
    </citation>
    <scope>NUCLEOTIDE SEQUENCE</scope>
</reference>
<dbReference type="GO" id="GO:0031267">
    <property type="term" value="F:small GTPase binding"/>
    <property type="evidence" value="ECO:0007669"/>
    <property type="project" value="TreeGrafter"/>
</dbReference>
<dbReference type="GO" id="GO:0004672">
    <property type="term" value="F:protein kinase activity"/>
    <property type="evidence" value="ECO:0007669"/>
    <property type="project" value="InterPro"/>
</dbReference>
<name>A0A813D705_POLGL</name>
<feature type="compositionally biased region" description="Polar residues" evidence="6">
    <location>
        <begin position="161"/>
        <end position="175"/>
    </location>
</feature>
<dbReference type="GO" id="GO:0006913">
    <property type="term" value="P:nucleocytoplasmic transport"/>
    <property type="evidence" value="ECO:0007669"/>
    <property type="project" value="TreeGrafter"/>
</dbReference>
<dbReference type="SMART" id="SM00368">
    <property type="entry name" value="LRR_RI"/>
    <property type="match status" value="10"/>
</dbReference>
<dbReference type="Gene3D" id="1.10.238.10">
    <property type="entry name" value="EF-hand"/>
    <property type="match status" value="2"/>
</dbReference>
<dbReference type="GO" id="GO:0005524">
    <property type="term" value="F:ATP binding"/>
    <property type="evidence" value="ECO:0007669"/>
    <property type="project" value="InterPro"/>
</dbReference>
<dbReference type="Pfam" id="PF00069">
    <property type="entry name" value="Pkinase"/>
    <property type="match status" value="1"/>
</dbReference>
<keyword evidence="1" id="KW-0433">Leucine-rich repeat</keyword>
<sequence length="2334" mass="253344">MYCLRDRDLSYLVDGDEASLAAKPDPWISGKNHAPDSHVLQSPVSQLAANACSPTGSRRGGSSGLGNRKGPPPSQRAAEELGSCAGTAGKLLRGVQNAYRGGAPRGGLPVAASASSRRLESRAQGAASPRLPSAVGLGFTPRLGESSPRPFSAGSPPSVGGSLTTQQRPASSQPVRQPADQGQGGQQQQHQQQQQQQGSEAELERLRAENKELKEHLDRRGQAMSKLHEKLRKLEKALAAATQDKLADAVVTRPCQNPCCIPLNRLEKAGLNVHPLTELDAQWAGYVFSLLSVQVKGSGNNLSEVFRKHKDVHHRIDETAFRTFVRHFFPTIAEDRLTRLFFFADTDGSGVINFIEFMRLFGVDLDGKMGEEYFEHVMVRISKAVAKQGGFICVLGLDDRFLNGTISRQKLVDAMTSLNIGLTLGEIYDVFARFTCPGTDQVELRGFTDTMQMCASSSFVTQDWVSKLFKQVCNSLQKQPMSLKASIQGVTEQGWVGREDLRTFLRGFNPSLTDGQIDRVFGFVCAGSSHGPAAGRIDLNHFLQVISKPSLGPATSASGGAGLPAEVTERLALQLNKLCGNLSKAFDMLNPCLLFEEFCVSLQTLGFGSSVDFERLFNLLDVHRNGRVPRSVFLSVLERHLRQLQELGNPTDEEEHCQNLVNSNAQSDEFPSAGEGDGEDMEGRLQYFRESMQARRSAGRERAIPFVQHEECLDCLQRALNRLLVLETDLAYRQVVEGHREQGRLRRGLVDQLRELEQSHQRLTGQHRELLAEKASGEACPWFSSAGAGAEGQNSEALQEVFELGQQSAQAELQELSEQLSLCKAEKAHTQQDCAQQLLDLQHRLTAAEDALAGAAVQEKEDEEEYGVSSRQLRLPVPLRSSRGAQPRDVLKEALRTFAKNRNQSLFMSKVRGVSIAGRFIAKSVLTVESDSLVLQCSDAFKKRNVTVKMPIVDELQTRLDFQRECCIYTALSDVVEIQDVIHFPGLTEGVAYCVMELLDGRLLAHHLEAIRRGAEPPLPAHEAAELVDAMLHGLEACHDRSVVHLDIKPSVVWEVAQPAGMIVKILDFGIADLANLSVLPQDCRQFFRSNSSDTYEEEAGPKLELDDEAAPEHVKNVPDAFAGTDAWAAFVPHALISGVGSPLYMSPSRLCGFATTWQRKAMPQPELNICKPLMGVNLWTESRDGMAIIGLRQLPEVGCESTQGAVTAPRFPEGTYFEIVVRKVWPLTMLNGNLESPAGPVGLALGFTRLPPKMSHGEKVPQIAKRARDWPQSWVLGYDGRFFIDGAEVSNPRNLAPPNAVADFRRRRWQKATQNGGDAPAGPEWPAGALGWSFAELNRDDCVGLLAEDSGFLAIYINGHIMSRVYAEGIIDNSCLFPLIELCGTAREVGLPPKPLGPGGEEEQEDRAEAKDQQADLVETLSMRALQPYADIYAAAIIAQECFQSAQIPSVPTRLVKLLMATQLWLQQGRPPVTEHNGMLSALTDWCEAAKDQASQRVKPLPSSIEDVIQRVFLHAGGGSSDVRIRTVHEFRTALNERMSCSHLSPEFLRSHMSKTIRVTRGRQTKILRSTAGGGGLSTQSVDRQEKDLVADEAAQDCEPIGSTLWDLTPWTLSASHVRRVLVVLQSPDSYHIGSVSIARLEPNVPDELQLRLAECFRGPTSAKGKKRRPEDMLGRGNLPVLVFHGHQLPADVCPAPLSSMAEANMAGMLLRFVRRMDMNQGLSRMNDGKLSQALAGHAAAAVVAGALCGNGALEELKASGQNFGDAGASDIGNSLIQGSRLQWLDLSSNSISELGACDLAKGLSSPVACLQHLDLANNNLGSPGCSYLAGMLKQNTTVRYLGLQRNYIGAEGAVAMAEALVQNFTLEELDLGRNSVGVAGAGALAAASRGNGVLRALNIQDNNLDVCAAMKIAEEFLSIDMSQVTPSTSRTLRHDFMRKQMSHPSQGPSSALQALNFRHNNLGVGAVSMMSVLQVAPTNIVDLNLAWNNLGTEAASALVGMLGVSSSCIVEKLDLRDNPGFGLLGVLGRAMSRFATDTSGQPGGAKAPAPRRSVSTRRGVTTPQEVRPGVTGREAARHVRWLNLANCDLESEGASLMALGISAFSNLQELFLFNNRLLSLTTAELRLGERQGSKESATTRAEAGNTETLHTGLCDLVKELSPSLKRLSLGSCALTWTLATELFKALQGRQALEDLDLSDNDIGIGPKIDGGAGNLGSPGDLLRRALSRFLQTCPALKIVDLTLNHLGDQVALDIATSLTYDAPKTTVNMCANQVTDTFKDAVRQKCDQAATPVAAEIAGHPTGDHQQKSWLIMALEESLALAPYSLGQRLKL</sequence>
<dbReference type="Proteomes" id="UP000654075">
    <property type="component" value="Unassembled WGS sequence"/>
</dbReference>
<evidence type="ECO:0000256" key="4">
    <source>
        <dbReference type="ARBA" id="ARBA00024334"/>
    </source>
</evidence>
<comment type="caution">
    <text evidence="9">The sequence shown here is derived from an EMBL/GenBank/DDBJ whole genome shotgun (WGS) entry which is preliminary data.</text>
</comment>
<keyword evidence="10" id="KW-1185">Reference proteome</keyword>
<dbReference type="SUPFAM" id="SSF52047">
    <property type="entry name" value="RNI-like"/>
    <property type="match status" value="2"/>
</dbReference>
<dbReference type="InterPro" id="IPR011009">
    <property type="entry name" value="Kinase-like_dom_sf"/>
</dbReference>
<evidence type="ECO:0000256" key="1">
    <source>
        <dbReference type="ARBA" id="ARBA00022614"/>
    </source>
</evidence>
<dbReference type="PROSITE" id="PS50222">
    <property type="entry name" value="EF_HAND_2"/>
    <property type="match status" value="1"/>
</dbReference>
<dbReference type="SUPFAM" id="SSF47473">
    <property type="entry name" value="EF-hand"/>
    <property type="match status" value="2"/>
</dbReference>
<dbReference type="GO" id="GO:0005509">
    <property type="term" value="F:calcium ion binding"/>
    <property type="evidence" value="ECO:0007669"/>
    <property type="project" value="InterPro"/>
</dbReference>
<evidence type="ECO:0000256" key="5">
    <source>
        <dbReference type="SAM" id="Coils"/>
    </source>
</evidence>
<dbReference type="Pfam" id="PF13516">
    <property type="entry name" value="LRR_6"/>
    <property type="match status" value="4"/>
</dbReference>